<reference evidence="4" key="1">
    <citation type="submission" date="2015-04" db="EMBL/GenBank/DDBJ databases">
        <title>The genome sequence of the plant pathogenic Rhizarian Plasmodiophora brassicae reveals insights in its biotrophic life cycle and the origin of chitin synthesis.</title>
        <authorList>
            <person name="Schwelm A."/>
            <person name="Fogelqvist J."/>
            <person name="Knaust A."/>
            <person name="Julke S."/>
            <person name="Lilja T."/>
            <person name="Dhandapani V."/>
            <person name="Bonilla-Rosso G."/>
            <person name="Karlsson M."/>
            <person name="Shevchenko A."/>
            <person name="Choi S.R."/>
            <person name="Kim H.G."/>
            <person name="Park J.Y."/>
            <person name="Lim Y.P."/>
            <person name="Ludwig-Muller J."/>
            <person name="Dixelius C."/>
        </authorList>
    </citation>
    <scope>NUCLEOTIDE SEQUENCE</scope>
    <source>
        <tissue evidence="4">Potato root galls</tissue>
    </source>
</reference>
<evidence type="ECO:0000256" key="3">
    <source>
        <dbReference type="PROSITE-ProRule" id="PRU00023"/>
    </source>
</evidence>
<dbReference type="PROSITE" id="PS50088">
    <property type="entry name" value="ANK_REPEAT"/>
    <property type="match status" value="1"/>
</dbReference>
<dbReference type="PANTHER" id="PTHR24198:SF165">
    <property type="entry name" value="ANKYRIN REPEAT-CONTAINING PROTEIN-RELATED"/>
    <property type="match status" value="1"/>
</dbReference>
<dbReference type="PANTHER" id="PTHR24198">
    <property type="entry name" value="ANKYRIN REPEAT AND PROTEIN KINASE DOMAIN-CONTAINING PROTEIN"/>
    <property type="match status" value="1"/>
</dbReference>
<sequence>MGQNCCRDSRPSDPDTTSCDQKSGFTTKCETIIDNDECPITLQSSSSLIQANDLFVSWCCRTSMSASALTMWINQYNGEGCPNCRSVSIIPQVLGQTPPIHNGAHALHILAAEGNHPRSVQSLIKMVPASIYAEDSNGRTPLHYAVMCNNDDIVKILCDEGCDPNAVTDDGESALMLAAKQCNPKAIAHIVKAGSTANRDEAVSIINCLISNEKSPRPILKRCLSLLMGQHNHIGDHGNQTTTGCGQ</sequence>
<organism evidence="4">
    <name type="scientific">Spongospora subterranea</name>
    <dbReference type="NCBI Taxonomy" id="70186"/>
    <lineage>
        <taxon>Eukaryota</taxon>
        <taxon>Sar</taxon>
        <taxon>Rhizaria</taxon>
        <taxon>Endomyxa</taxon>
        <taxon>Phytomyxea</taxon>
        <taxon>Plasmodiophorida</taxon>
        <taxon>Plasmodiophoridae</taxon>
        <taxon>Spongospora</taxon>
    </lineage>
</organism>
<dbReference type="SUPFAM" id="SSF48403">
    <property type="entry name" value="Ankyrin repeat"/>
    <property type="match status" value="1"/>
</dbReference>
<keyword evidence="1" id="KW-0677">Repeat</keyword>
<dbReference type="AlphaFoldDB" id="A0A0H5QM22"/>
<accession>A0A0H5QM22</accession>
<dbReference type="Gene3D" id="1.25.40.20">
    <property type="entry name" value="Ankyrin repeat-containing domain"/>
    <property type="match status" value="1"/>
</dbReference>
<protein>
    <submittedName>
        <fullName evidence="4">Uncharacterized protein</fullName>
    </submittedName>
</protein>
<name>A0A0H5QM22_9EUKA</name>
<dbReference type="InterPro" id="IPR036770">
    <property type="entry name" value="Ankyrin_rpt-contain_sf"/>
</dbReference>
<evidence type="ECO:0000313" key="4">
    <source>
        <dbReference type="EMBL" id="CRZ03058.1"/>
    </source>
</evidence>
<dbReference type="InterPro" id="IPR002110">
    <property type="entry name" value="Ankyrin_rpt"/>
</dbReference>
<dbReference type="Pfam" id="PF12796">
    <property type="entry name" value="Ank_2"/>
    <property type="match status" value="1"/>
</dbReference>
<evidence type="ECO:0000256" key="1">
    <source>
        <dbReference type="ARBA" id="ARBA00022737"/>
    </source>
</evidence>
<evidence type="ECO:0000256" key="2">
    <source>
        <dbReference type="ARBA" id="ARBA00023043"/>
    </source>
</evidence>
<keyword evidence="2 3" id="KW-0040">ANK repeat</keyword>
<dbReference type="PROSITE" id="PS50297">
    <property type="entry name" value="ANK_REP_REGION"/>
    <property type="match status" value="1"/>
</dbReference>
<dbReference type="SMART" id="SM00248">
    <property type="entry name" value="ANK"/>
    <property type="match status" value="3"/>
</dbReference>
<proteinExistence type="predicted"/>
<feature type="repeat" description="ANK" evidence="3">
    <location>
        <begin position="137"/>
        <end position="169"/>
    </location>
</feature>
<dbReference type="EMBL" id="HACM01002616">
    <property type="protein sequence ID" value="CRZ03058.1"/>
    <property type="molecule type" value="Transcribed_RNA"/>
</dbReference>